<evidence type="ECO:0000256" key="10">
    <source>
        <dbReference type="PIRSR" id="PIRSR038994-1"/>
    </source>
</evidence>
<evidence type="ECO:0000313" key="15">
    <source>
        <dbReference type="Proteomes" id="UP000319263"/>
    </source>
</evidence>
<dbReference type="GO" id="GO:0008448">
    <property type="term" value="F:N-acetylglucosamine-6-phosphate deacetylase activity"/>
    <property type="evidence" value="ECO:0007669"/>
    <property type="project" value="UniProtKB-EC"/>
</dbReference>
<evidence type="ECO:0000256" key="4">
    <source>
        <dbReference type="ARBA" id="ARBA00022723"/>
    </source>
</evidence>
<evidence type="ECO:0000313" key="14">
    <source>
        <dbReference type="EMBL" id="QDP98997.1"/>
    </source>
</evidence>
<name>A0A516Q6C4_9ACTN</name>
<dbReference type="CDD" id="cd00854">
    <property type="entry name" value="NagA"/>
    <property type="match status" value="1"/>
</dbReference>
<feature type="binding site" evidence="12">
    <location>
        <position position="104"/>
    </location>
    <ligand>
        <name>Zn(2+)</name>
        <dbReference type="ChEBI" id="CHEBI:29105"/>
    </ligand>
</feature>
<protein>
    <recommendedName>
        <fullName evidence="3">N-acetylglucosamine-6-phosphate deacetylase</fullName>
        <ecNumber evidence="2">3.5.1.25</ecNumber>
    </recommendedName>
</protein>
<keyword evidence="15" id="KW-1185">Reference proteome</keyword>
<feature type="binding site" evidence="11">
    <location>
        <position position="202"/>
    </location>
    <ligand>
        <name>substrate</name>
    </ligand>
</feature>
<dbReference type="PIRSF" id="PIRSF038994">
    <property type="entry name" value="NagA"/>
    <property type="match status" value="1"/>
</dbReference>
<dbReference type="SUPFAM" id="SSF51338">
    <property type="entry name" value="Composite domain of metallo-dependent hydrolases"/>
    <property type="match status" value="1"/>
</dbReference>
<comment type="similarity">
    <text evidence="1 9">Belongs to the metallo-dependent hydrolases superfamily. NagA family.</text>
</comment>
<dbReference type="InterPro" id="IPR032466">
    <property type="entry name" value="Metal_Hydrolase"/>
</dbReference>
<sequence>MLIIDGSRIQAVEPYVPDQERSTELINGWVLPGFVDTHTHGGGGDDLATEDPDAVRRVAAFARSHGSTSIFASLVTASLDTLEDQLRTLSPLLVAGEIAGIHLEGPFLSAAKRGAHDPDLLQVPDPSAVDRLLTAADGRISMITIAPELPGALDAVRRFVAAGVTVAIGHTTADDRVTLDALDAGATVVTHLFNAMPSIHHRKPGPVPVLLTDPRATVELICDGVHLHPEIARMAIRTAGPDRVALITDAMVATGMSDGDYRLGGLDVRVSDGVARLQTTDGSEGSIAGSTLTMQGAVAFCVQTLGLPIADVATMAATTPARTHGLDDVGRLESGKRADLAVVDDQGNLLQVMAGGQWQSEWQRRKDEV</sequence>
<dbReference type="SUPFAM" id="SSF51556">
    <property type="entry name" value="Metallo-dependent hydrolases"/>
    <property type="match status" value="1"/>
</dbReference>
<evidence type="ECO:0000256" key="7">
    <source>
        <dbReference type="ARBA" id="ARBA00047647"/>
    </source>
</evidence>
<dbReference type="AlphaFoldDB" id="A0A516Q6C4"/>
<keyword evidence="4 12" id="KW-0479">Metal-binding</keyword>
<dbReference type="GO" id="GO:0046872">
    <property type="term" value="F:metal ion binding"/>
    <property type="evidence" value="ECO:0007669"/>
    <property type="project" value="UniProtKB-KW"/>
</dbReference>
<dbReference type="GO" id="GO:0006046">
    <property type="term" value="P:N-acetylglucosamine catabolic process"/>
    <property type="evidence" value="ECO:0007669"/>
    <property type="project" value="TreeGrafter"/>
</dbReference>
<accession>A0A516Q6C4</accession>
<dbReference type="PANTHER" id="PTHR11113:SF14">
    <property type="entry name" value="N-ACETYLGLUCOSAMINE-6-PHOSPHATE DEACETYLASE"/>
    <property type="match status" value="1"/>
</dbReference>
<comment type="cofactor">
    <cofactor evidence="12">
        <name>a divalent metal cation</name>
        <dbReference type="ChEBI" id="CHEBI:60240"/>
    </cofactor>
    <text evidence="12">Binds 1 divalent metal cation per subunit.</text>
</comment>
<comment type="catalytic activity">
    <reaction evidence="7">
        <text>N-acetyl-D-glucosamine 6-phosphate + H2O = D-glucosamine 6-phosphate + acetate</text>
        <dbReference type="Rhea" id="RHEA:22936"/>
        <dbReference type="ChEBI" id="CHEBI:15377"/>
        <dbReference type="ChEBI" id="CHEBI:30089"/>
        <dbReference type="ChEBI" id="CHEBI:57513"/>
        <dbReference type="ChEBI" id="CHEBI:58725"/>
        <dbReference type="EC" id="3.5.1.25"/>
    </reaction>
</comment>
<evidence type="ECO:0000256" key="11">
    <source>
        <dbReference type="PIRSR" id="PIRSR038994-2"/>
    </source>
</evidence>
<feature type="binding site" evidence="12">
    <location>
        <position position="191"/>
    </location>
    <ligand>
        <name>Zn(2+)</name>
        <dbReference type="ChEBI" id="CHEBI:29105"/>
    </ligand>
</feature>
<evidence type="ECO:0000256" key="3">
    <source>
        <dbReference type="ARBA" id="ARBA00018029"/>
    </source>
</evidence>
<gene>
    <name evidence="14" type="primary">nagA</name>
    <name evidence="14" type="ORF">FOE78_20990</name>
</gene>
<evidence type="ECO:0000256" key="12">
    <source>
        <dbReference type="PIRSR" id="PIRSR038994-3"/>
    </source>
</evidence>
<dbReference type="KEGG" id="mik:FOE78_20990"/>
<evidence type="ECO:0000256" key="1">
    <source>
        <dbReference type="ARBA" id="ARBA00010716"/>
    </source>
</evidence>
<evidence type="ECO:0000256" key="6">
    <source>
        <dbReference type="ARBA" id="ARBA00023277"/>
    </source>
</evidence>
<dbReference type="Gene3D" id="3.20.20.140">
    <property type="entry name" value="Metal-dependent hydrolases"/>
    <property type="match status" value="1"/>
</dbReference>
<dbReference type="FunFam" id="3.20.20.140:FF:000004">
    <property type="entry name" value="N-acetylglucosamine-6-phosphate deacetylase"/>
    <property type="match status" value="1"/>
</dbReference>
<dbReference type="PANTHER" id="PTHR11113">
    <property type="entry name" value="N-ACETYLGLUCOSAMINE-6-PHOSPHATE DEACETYLASE"/>
    <property type="match status" value="1"/>
</dbReference>
<evidence type="ECO:0000256" key="9">
    <source>
        <dbReference type="PIRNR" id="PIRNR038994"/>
    </source>
</evidence>
<evidence type="ECO:0000256" key="2">
    <source>
        <dbReference type="ARBA" id="ARBA00011899"/>
    </source>
</evidence>
<evidence type="ECO:0000256" key="5">
    <source>
        <dbReference type="ARBA" id="ARBA00022801"/>
    </source>
</evidence>
<feature type="active site" description="Proton donor/acceptor" evidence="10">
    <location>
        <position position="249"/>
    </location>
</feature>
<dbReference type="Pfam" id="PF01979">
    <property type="entry name" value="Amidohydro_1"/>
    <property type="match status" value="1"/>
</dbReference>
<keyword evidence="5 9" id="KW-0378">Hydrolase</keyword>
<dbReference type="RefSeq" id="WP_143988993.1">
    <property type="nucleotide sequence ID" value="NZ_CP041692.1"/>
</dbReference>
<feature type="binding site" evidence="11">
    <location>
        <begin position="287"/>
        <end position="289"/>
    </location>
    <ligand>
        <name>substrate</name>
    </ligand>
</feature>
<keyword evidence="6 9" id="KW-0119">Carbohydrate metabolism</keyword>
<feature type="binding site" evidence="12">
    <location>
        <position position="170"/>
    </location>
    <ligand>
        <name>Zn(2+)</name>
        <dbReference type="ChEBI" id="CHEBI:29105"/>
    </ligand>
</feature>
<proteinExistence type="inferred from homology"/>
<evidence type="ECO:0000256" key="8">
    <source>
        <dbReference type="ARBA" id="ARBA00060590"/>
    </source>
</evidence>
<dbReference type="EC" id="3.5.1.25" evidence="2"/>
<comment type="pathway">
    <text evidence="8">Amino-sugar metabolism; N-acetylneuraminate degradation; D-fructose 6-phosphate from N-acetylneuraminate: step 4/5.</text>
</comment>
<dbReference type="NCBIfam" id="TIGR00221">
    <property type="entry name" value="nagA"/>
    <property type="match status" value="1"/>
</dbReference>
<dbReference type="Gene3D" id="2.30.40.10">
    <property type="entry name" value="Urease, subunit C, domain 1"/>
    <property type="match status" value="1"/>
</dbReference>
<evidence type="ECO:0000259" key="13">
    <source>
        <dbReference type="Pfam" id="PF01979"/>
    </source>
</evidence>
<dbReference type="InterPro" id="IPR006680">
    <property type="entry name" value="Amidohydro-rel"/>
</dbReference>
<dbReference type="Proteomes" id="UP000319263">
    <property type="component" value="Chromosome"/>
</dbReference>
<dbReference type="InterPro" id="IPR003764">
    <property type="entry name" value="GlcNAc_6-P_deAcase"/>
</dbReference>
<feature type="domain" description="Amidohydrolase-related" evidence="13">
    <location>
        <begin position="29"/>
        <end position="358"/>
    </location>
</feature>
<feature type="binding site" evidence="11">
    <location>
        <position position="115"/>
    </location>
    <ligand>
        <name>substrate</name>
    </ligand>
</feature>
<dbReference type="EMBL" id="CP041692">
    <property type="protein sequence ID" value="QDP98997.1"/>
    <property type="molecule type" value="Genomic_DNA"/>
</dbReference>
<dbReference type="OrthoDB" id="9776488at2"/>
<dbReference type="InterPro" id="IPR011059">
    <property type="entry name" value="Metal-dep_hydrolase_composite"/>
</dbReference>
<organism evidence="14 15">
    <name type="scientific">Microlunatus elymi</name>
    <dbReference type="NCBI Taxonomy" id="2596828"/>
    <lineage>
        <taxon>Bacteria</taxon>
        <taxon>Bacillati</taxon>
        <taxon>Actinomycetota</taxon>
        <taxon>Actinomycetes</taxon>
        <taxon>Propionibacteriales</taxon>
        <taxon>Propionibacteriaceae</taxon>
        <taxon>Microlunatus</taxon>
    </lineage>
</organism>
<reference evidence="14 15" key="1">
    <citation type="submission" date="2019-07" db="EMBL/GenBank/DDBJ databases">
        <title>Microlunatus dokdonensis sp. nov. isolated from the rhizospheric soil of the wild plant Elymus tsukushiensis.</title>
        <authorList>
            <person name="Ghim S.-Y."/>
            <person name="Hwang Y.-J."/>
            <person name="Son J.-S."/>
            <person name="Shin J.-H."/>
        </authorList>
    </citation>
    <scope>NUCLEOTIDE SEQUENCE [LARGE SCALE GENOMIC DNA]</scope>
    <source>
        <strain evidence="14 15">KUDC0627</strain>
    </source>
</reference>
<feature type="binding site" evidence="11">
    <location>
        <begin position="194"/>
        <end position="195"/>
    </location>
    <ligand>
        <name>substrate</name>
    </ligand>
</feature>
<feature type="binding site" evidence="11">
    <location>
        <position position="226"/>
    </location>
    <ligand>
        <name>substrate</name>
    </ligand>
</feature>